<dbReference type="InterPro" id="IPR050093">
    <property type="entry name" value="ABC_SmlMolc_Importer"/>
</dbReference>
<evidence type="ECO:0000313" key="12">
    <source>
        <dbReference type="EMBL" id="UTO56141.1"/>
    </source>
</evidence>
<reference evidence="11" key="1">
    <citation type="journal article" date="2022" name="Microorganisms">
        <title>Assembly and Comparison of Ca. Neoehrlichia mikurensis Genomes.</title>
        <authorList>
            <person name="Azagi T."/>
            <person name="Dirks R.P."/>
            <person name="Yebra-Pimentel E.S."/>
            <person name="Schaap P.J."/>
            <person name="Koehorst J.J."/>
            <person name="Esser H.J."/>
            <person name="Sprong H."/>
        </authorList>
    </citation>
    <scope>NUCLEOTIDE SEQUENCE</scope>
    <source>
        <strain evidence="12">18-2804</strain>
        <strain evidence="11">18-2837</strain>
    </source>
</reference>
<dbReference type="InterPro" id="IPR003593">
    <property type="entry name" value="AAA+_ATPase"/>
</dbReference>
<dbReference type="RefSeq" id="WP_254815574.1">
    <property type="nucleotide sequence ID" value="NZ_CP089285.1"/>
</dbReference>
<dbReference type="Gene3D" id="2.40.50.100">
    <property type="match status" value="1"/>
</dbReference>
<dbReference type="PROSITE" id="PS50893">
    <property type="entry name" value="ABC_TRANSPORTER_2"/>
    <property type="match status" value="1"/>
</dbReference>
<sequence>MVGLQLNNVSHKYKKSKFLLSNISISGNKGEVICLLGPSGCGKSTILRLISGIEKLQSGSIWINNKVVADGKVFIPVENRNVGLIFQHPSLFPHQTVIENVMFAMRDIHKEQKMNLAIEMLESINMEHYKNVYPHMLSGGQQQLITIVRAIAHHPEVMLLDEPFSNLDTVLKLKIRKHILSLFKQYNITVVIVTHDPEEALEIADKVYIMSDGRIIQFGTPNEIYFHPKNHILAQFLGEVNCFYSKVINKCINLSIGKIPTTFNEGDDVVVCIRPEAIIAQHDGTGVRMIVKLVKFFCSMLCVCNQNSMYWMRFSGAALPKIGDDIFVSLNINQVLLFKL</sequence>
<dbReference type="Pfam" id="PF00005">
    <property type="entry name" value="ABC_tran"/>
    <property type="match status" value="1"/>
</dbReference>
<dbReference type="FunFam" id="3.40.50.300:FF:000425">
    <property type="entry name" value="Probable ABC transporter, ATP-binding subunit"/>
    <property type="match status" value="1"/>
</dbReference>
<evidence type="ECO:0000256" key="8">
    <source>
        <dbReference type="ARBA" id="ARBA00023136"/>
    </source>
</evidence>
<evidence type="ECO:0000256" key="5">
    <source>
        <dbReference type="ARBA" id="ARBA00022840"/>
    </source>
</evidence>
<dbReference type="GO" id="GO:0016887">
    <property type="term" value="F:ATP hydrolysis activity"/>
    <property type="evidence" value="ECO:0007669"/>
    <property type="project" value="InterPro"/>
</dbReference>
<evidence type="ECO:0000256" key="7">
    <source>
        <dbReference type="ARBA" id="ARBA00023065"/>
    </source>
</evidence>
<dbReference type="PANTHER" id="PTHR42781:SF4">
    <property type="entry name" value="SPERMIDINE_PUTRESCINE IMPORT ATP-BINDING PROTEIN POTA"/>
    <property type="match status" value="1"/>
</dbReference>
<dbReference type="InterPro" id="IPR003439">
    <property type="entry name" value="ABC_transporter-like_ATP-bd"/>
</dbReference>
<keyword evidence="2" id="KW-1003">Cell membrane</keyword>
<accession>A0A9Q9F4K7</accession>
<name>A0A9Q9F4K7_9RICK</name>
<dbReference type="GO" id="GO:0015697">
    <property type="term" value="P:quaternary ammonium group transport"/>
    <property type="evidence" value="ECO:0007669"/>
    <property type="project" value="UniProtKB-ARBA"/>
</dbReference>
<keyword evidence="8" id="KW-0472">Membrane</keyword>
<evidence type="ECO:0000259" key="10">
    <source>
        <dbReference type="PROSITE" id="PS50893"/>
    </source>
</evidence>
<dbReference type="InterPro" id="IPR015853">
    <property type="entry name" value="ABC_transpr_FbpC"/>
</dbReference>
<feature type="domain" description="ABC transporter" evidence="10">
    <location>
        <begin position="4"/>
        <end position="237"/>
    </location>
</feature>
<dbReference type="PANTHER" id="PTHR42781">
    <property type="entry name" value="SPERMIDINE/PUTRESCINE IMPORT ATP-BINDING PROTEIN POTA"/>
    <property type="match status" value="1"/>
</dbReference>
<dbReference type="InterPro" id="IPR027417">
    <property type="entry name" value="P-loop_NTPase"/>
</dbReference>
<proteinExistence type="predicted"/>
<dbReference type="Proteomes" id="UP001059822">
    <property type="component" value="Chromosome"/>
</dbReference>
<dbReference type="GO" id="GO:0015408">
    <property type="term" value="F:ABC-type ferric iron transporter activity"/>
    <property type="evidence" value="ECO:0007669"/>
    <property type="project" value="InterPro"/>
</dbReference>
<evidence type="ECO:0000256" key="3">
    <source>
        <dbReference type="ARBA" id="ARBA00022496"/>
    </source>
</evidence>
<protein>
    <submittedName>
        <fullName evidence="11">ABC transporter ATP-binding protein</fullName>
    </submittedName>
</protein>
<evidence type="ECO:0000256" key="9">
    <source>
        <dbReference type="ARBA" id="ARBA00024725"/>
    </source>
</evidence>
<keyword evidence="7" id="KW-0406">Ion transport</keyword>
<evidence type="ECO:0000256" key="4">
    <source>
        <dbReference type="ARBA" id="ARBA00022741"/>
    </source>
</evidence>
<dbReference type="GO" id="GO:0005524">
    <property type="term" value="F:ATP binding"/>
    <property type="evidence" value="ECO:0007669"/>
    <property type="project" value="UniProtKB-KW"/>
</dbReference>
<dbReference type="SUPFAM" id="SSF50331">
    <property type="entry name" value="MOP-like"/>
    <property type="match status" value="1"/>
</dbReference>
<dbReference type="SMART" id="SM00382">
    <property type="entry name" value="AAA"/>
    <property type="match status" value="1"/>
</dbReference>
<keyword evidence="14" id="KW-1185">Reference proteome</keyword>
<comment type="function">
    <text evidence="9">Part of an ABC transporter complex. Transmembrane domains (TMD) form a pore in the inner membrane and the ATP-binding domain (NBD) is responsible for energy generation.</text>
</comment>
<gene>
    <name evidence="12" type="ORF">LUA81_03405</name>
    <name evidence="11" type="ORF">LUA82_03440</name>
</gene>
<organism evidence="11 13">
    <name type="scientific">Neoehrlichia mikurensis</name>
    <dbReference type="NCBI Taxonomy" id="89586"/>
    <lineage>
        <taxon>Bacteria</taxon>
        <taxon>Pseudomonadati</taxon>
        <taxon>Pseudomonadota</taxon>
        <taxon>Alphaproteobacteria</taxon>
        <taxon>Rickettsiales</taxon>
        <taxon>Anaplasmataceae</taxon>
        <taxon>Candidatus Neoehrlichia</taxon>
    </lineage>
</organism>
<evidence type="ECO:0000256" key="1">
    <source>
        <dbReference type="ARBA" id="ARBA00022448"/>
    </source>
</evidence>
<dbReference type="CDD" id="cd03259">
    <property type="entry name" value="ABC_Carb_Solutes_like"/>
    <property type="match status" value="1"/>
</dbReference>
<keyword evidence="4" id="KW-0547">Nucleotide-binding</keyword>
<dbReference type="PROSITE" id="PS00211">
    <property type="entry name" value="ABC_TRANSPORTER_1"/>
    <property type="match status" value="1"/>
</dbReference>
<evidence type="ECO:0000313" key="13">
    <source>
        <dbReference type="Proteomes" id="UP001059822"/>
    </source>
</evidence>
<dbReference type="InterPro" id="IPR017871">
    <property type="entry name" value="ABC_transporter-like_CS"/>
</dbReference>
<evidence type="ECO:0000313" key="14">
    <source>
        <dbReference type="Proteomes" id="UP001059985"/>
    </source>
</evidence>
<dbReference type="AlphaFoldDB" id="A0A9Q9F4K7"/>
<keyword evidence="6" id="KW-0408">Iron</keyword>
<dbReference type="Gene3D" id="3.40.50.300">
    <property type="entry name" value="P-loop containing nucleotide triphosphate hydrolases"/>
    <property type="match status" value="1"/>
</dbReference>
<dbReference type="GO" id="GO:0016020">
    <property type="term" value="C:membrane"/>
    <property type="evidence" value="ECO:0007669"/>
    <property type="project" value="InterPro"/>
</dbReference>
<dbReference type="InterPro" id="IPR008995">
    <property type="entry name" value="Mo/tungstate-bd_C_term_dom"/>
</dbReference>
<evidence type="ECO:0000256" key="6">
    <source>
        <dbReference type="ARBA" id="ARBA00023004"/>
    </source>
</evidence>
<dbReference type="SUPFAM" id="SSF52540">
    <property type="entry name" value="P-loop containing nucleoside triphosphate hydrolases"/>
    <property type="match status" value="1"/>
</dbReference>
<evidence type="ECO:0000313" key="11">
    <source>
        <dbReference type="EMBL" id="UTO55221.1"/>
    </source>
</evidence>
<keyword evidence="3" id="KW-0410">Iron transport</keyword>
<keyword evidence="5 11" id="KW-0067">ATP-binding</keyword>
<evidence type="ECO:0000256" key="2">
    <source>
        <dbReference type="ARBA" id="ARBA00022475"/>
    </source>
</evidence>
<keyword evidence="1" id="KW-0813">Transport</keyword>
<dbReference type="EMBL" id="CP089286">
    <property type="protein sequence ID" value="UTO55221.1"/>
    <property type="molecule type" value="Genomic_DNA"/>
</dbReference>
<dbReference type="Proteomes" id="UP001059985">
    <property type="component" value="Chromosome"/>
</dbReference>
<dbReference type="EMBL" id="CP089285">
    <property type="protein sequence ID" value="UTO56141.1"/>
    <property type="molecule type" value="Genomic_DNA"/>
</dbReference>